<gene>
    <name evidence="2" type="ORF">LSH36_234g00087</name>
</gene>
<dbReference type="Proteomes" id="UP001208570">
    <property type="component" value="Unassembled WGS sequence"/>
</dbReference>
<protein>
    <recommendedName>
        <fullName evidence="4">ShKT domain-containing protein</fullName>
    </recommendedName>
</protein>
<sequence>MEASRIKITANVAVDQAGIRLTVLVKVCENKDYKCGHLPGWPKTWCAAKEITATCPVMCDVCEPAGDETTETPTEAPTTQPTTTQPPTTQPPTTEPTTEQTTPEDDEC</sequence>
<organism evidence="2 3">
    <name type="scientific">Paralvinella palmiformis</name>
    <dbReference type="NCBI Taxonomy" id="53620"/>
    <lineage>
        <taxon>Eukaryota</taxon>
        <taxon>Metazoa</taxon>
        <taxon>Spiralia</taxon>
        <taxon>Lophotrochozoa</taxon>
        <taxon>Annelida</taxon>
        <taxon>Polychaeta</taxon>
        <taxon>Sedentaria</taxon>
        <taxon>Canalipalpata</taxon>
        <taxon>Terebellida</taxon>
        <taxon>Terebelliformia</taxon>
        <taxon>Alvinellidae</taxon>
        <taxon>Paralvinella</taxon>
    </lineage>
</organism>
<feature type="compositionally biased region" description="Low complexity" evidence="1">
    <location>
        <begin position="71"/>
        <end position="87"/>
    </location>
</feature>
<dbReference type="EMBL" id="JAODUP010000234">
    <property type="protein sequence ID" value="KAK2155661.1"/>
    <property type="molecule type" value="Genomic_DNA"/>
</dbReference>
<keyword evidence="3" id="KW-1185">Reference proteome</keyword>
<evidence type="ECO:0000313" key="2">
    <source>
        <dbReference type="EMBL" id="KAK2155661.1"/>
    </source>
</evidence>
<feature type="region of interest" description="Disordered" evidence="1">
    <location>
        <begin position="64"/>
        <end position="108"/>
    </location>
</feature>
<evidence type="ECO:0000313" key="3">
    <source>
        <dbReference type="Proteomes" id="UP001208570"/>
    </source>
</evidence>
<reference evidence="2" key="1">
    <citation type="journal article" date="2023" name="Mol. Biol. Evol.">
        <title>Third-Generation Sequencing Reveals the Adaptive Role of the Epigenome in Three Deep-Sea Polychaetes.</title>
        <authorList>
            <person name="Perez M."/>
            <person name="Aroh O."/>
            <person name="Sun Y."/>
            <person name="Lan Y."/>
            <person name="Juniper S.K."/>
            <person name="Young C.R."/>
            <person name="Angers B."/>
            <person name="Qian P.Y."/>
        </authorList>
    </citation>
    <scope>NUCLEOTIDE SEQUENCE</scope>
    <source>
        <strain evidence="2">P08H-3</strain>
    </source>
</reference>
<dbReference type="AlphaFoldDB" id="A0AAD9JMW8"/>
<evidence type="ECO:0000256" key="1">
    <source>
        <dbReference type="SAM" id="MobiDB-lite"/>
    </source>
</evidence>
<accession>A0AAD9JMW8</accession>
<evidence type="ECO:0008006" key="4">
    <source>
        <dbReference type="Google" id="ProtNLM"/>
    </source>
</evidence>
<name>A0AAD9JMW8_9ANNE</name>
<proteinExistence type="predicted"/>
<comment type="caution">
    <text evidence="2">The sequence shown here is derived from an EMBL/GenBank/DDBJ whole genome shotgun (WGS) entry which is preliminary data.</text>
</comment>